<dbReference type="EMBL" id="LTBA01000001">
    <property type="protein sequence ID" value="KYH35697.1"/>
    <property type="molecule type" value="Genomic_DNA"/>
</dbReference>
<dbReference type="Gene3D" id="1.10.287.1040">
    <property type="entry name" value="Exonuclease VII, small subunit"/>
    <property type="match status" value="1"/>
</dbReference>
<dbReference type="HAMAP" id="MF_00337">
    <property type="entry name" value="Exonuc_7_S"/>
    <property type="match status" value="1"/>
</dbReference>
<dbReference type="InterPro" id="IPR037004">
    <property type="entry name" value="Exonuc_VII_ssu_sf"/>
</dbReference>
<evidence type="ECO:0000256" key="5">
    <source>
        <dbReference type="ARBA" id="ARBA00022839"/>
    </source>
</evidence>
<evidence type="ECO:0000313" key="7">
    <source>
        <dbReference type="EMBL" id="KYH35697.1"/>
    </source>
</evidence>
<sequence>MTRNKENYESMMSELEEIVNKMQNDELTLDESIKYYEKGITLSNKLYKMINEAERKIKIINNSEEQDFNV</sequence>
<dbReference type="STRING" id="1121338.CLTEP_00900"/>
<dbReference type="EC" id="3.1.11.6" evidence="6"/>
<evidence type="ECO:0000256" key="6">
    <source>
        <dbReference type="HAMAP-Rule" id="MF_00337"/>
    </source>
</evidence>
<name>A0A151B7S3_9CLOT</name>
<comment type="catalytic activity">
    <reaction evidence="6">
        <text>Exonucleolytic cleavage in either 5'- to 3'- or 3'- to 5'-direction to yield nucleoside 5'-phosphates.</text>
        <dbReference type="EC" id="3.1.11.6"/>
    </reaction>
</comment>
<protein>
    <recommendedName>
        <fullName evidence="6">Exodeoxyribonuclease 7 small subunit</fullName>
        <ecNumber evidence="6">3.1.11.6</ecNumber>
    </recommendedName>
    <alternativeName>
        <fullName evidence="6">Exodeoxyribonuclease VII small subunit</fullName>
        <shortName evidence="6">Exonuclease VII small subunit</shortName>
    </alternativeName>
</protein>
<comment type="caution">
    <text evidence="7">The sequence shown here is derived from an EMBL/GenBank/DDBJ whole genome shotgun (WGS) entry which is preliminary data.</text>
</comment>
<keyword evidence="3 6" id="KW-0540">Nuclease</keyword>
<reference evidence="7 8" key="1">
    <citation type="submission" date="2016-02" db="EMBL/GenBank/DDBJ databases">
        <title>Genome sequence of Clostridium tepidiprofundi DSM 19306.</title>
        <authorList>
            <person name="Poehlein A."/>
            <person name="Daniel R."/>
        </authorList>
    </citation>
    <scope>NUCLEOTIDE SEQUENCE [LARGE SCALE GENOMIC DNA]</scope>
    <source>
        <strain evidence="7 8">DSM 19306</strain>
    </source>
</reference>
<keyword evidence="5 6" id="KW-0269">Exonuclease</keyword>
<accession>A0A151B7S3</accession>
<comment type="subcellular location">
    <subcellularLocation>
        <location evidence="6">Cytoplasm</location>
    </subcellularLocation>
</comment>
<evidence type="ECO:0000256" key="2">
    <source>
        <dbReference type="ARBA" id="ARBA00022490"/>
    </source>
</evidence>
<dbReference type="PATRIC" id="fig|1121338.3.peg.92"/>
<dbReference type="OrthoDB" id="1924430at2"/>
<dbReference type="GO" id="GO:0005829">
    <property type="term" value="C:cytosol"/>
    <property type="evidence" value="ECO:0007669"/>
    <property type="project" value="TreeGrafter"/>
</dbReference>
<dbReference type="PANTHER" id="PTHR34137:SF1">
    <property type="entry name" value="EXODEOXYRIBONUCLEASE 7 SMALL SUBUNIT"/>
    <property type="match status" value="1"/>
</dbReference>
<evidence type="ECO:0000256" key="4">
    <source>
        <dbReference type="ARBA" id="ARBA00022801"/>
    </source>
</evidence>
<dbReference type="Pfam" id="PF02609">
    <property type="entry name" value="Exonuc_VII_S"/>
    <property type="match status" value="1"/>
</dbReference>
<keyword evidence="2 6" id="KW-0963">Cytoplasm</keyword>
<keyword evidence="8" id="KW-1185">Reference proteome</keyword>
<dbReference type="RefSeq" id="WP_066820899.1">
    <property type="nucleotide sequence ID" value="NZ_LTBA01000001.1"/>
</dbReference>
<dbReference type="InterPro" id="IPR003761">
    <property type="entry name" value="Exonuc_VII_S"/>
</dbReference>
<comment type="subunit">
    <text evidence="6">Heterooligomer composed of large and small subunits.</text>
</comment>
<evidence type="ECO:0000256" key="1">
    <source>
        <dbReference type="ARBA" id="ARBA00009998"/>
    </source>
</evidence>
<dbReference type="AlphaFoldDB" id="A0A151B7S3"/>
<comment type="function">
    <text evidence="6">Bidirectionally degrades single-stranded DNA into large acid-insoluble oligonucleotides, which are then degraded further into small acid-soluble oligonucleotides.</text>
</comment>
<comment type="similarity">
    <text evidence="1 6">Belongs to the XseB family.</text>
</comment>
<dbReference type="PANTHER" id="PTHR34137">
    <property type="entry name" value="EXODEOXYRIBONUCLEASE 7 SMALL SUBUNIT"/>
    <property type="match status" value="1"/>
</dbReference>
<keyword evidence="4 6" id="KW-0378">Hydrolase</keyword>
<evidence type="ECO:0000313" key="8">
    <source>
        <dbReference type="Proteomes" id="UP000075531"/>
    </source>
</evidence>
<evidence type="ECO:0000256" key="3">
    <source>
        <dbReference type="ARBA" id="ARBA00022722"/>
    </source>
</evidence>
<dbReference type="GO" id="GO:0006308">
    <property type="term" value="P:DNA catabolic process"/>
    <property type="evidence" value="ECO:0007669"/>
    <property type="project" value="UniProtKB-UniRule"/>
</dbReference>
<dbReference type="GO" id="GO:0009318">
    <property type="term" value="C:exodeoxyribonuclease VII complex"/>
    <property type="evidence" value="ECO:0007669"/>
    <property type="project" value="UniProtKB-UniRule"/>
</dbReference>
<dbReference type="GO" id="GO:0008855">
    <property type="term" value="F:exodeoxyribonuclease VII activity"/>
    <property type="evidence" value="ECO:0007669"/>
    <property type="project" value="UniProtKB-UniRule"/>
</dbReference>
<dbReference type="NCBIfam" id="NF002140">
    <property type="entry name" value="PRK00977.1-4"/>
    <property type="match status" value="1"/>
</dbReference>
<proteinExistence type="inferred from homology"/>
<gene>
    <name evidence="6 7" type="primary">xseB</name>
    <name evidence="7" type="ORF">CLTEP_00900</name>
</gene>
<organism evidence="7 8">
    <name type="scientific">Clostridium tepidiprofundi DSM 19306</name>
    <dbReference type="NCBI Taxonomy" id="1121338"/>
    <lineage>
        <taxon>Bacteria</taxon>
        <taxon>Bacillati</taxon>
        <taxon>Bacillota</taxon>
        <taxon>Clostridia</taxon>
        <taxon>Eubacteriales</taxon>
        <taxon>Clostridiaceae</taxon>
        <taxon>Clostridium</taxon>
    </lineage>
</organism>
<dbReference type="Proteomes" id="UP000075531">
    <property type="component" value="Unassembled WGS sequence"/>
</dbReference>
<dbReference type="SUPFAM" id="SSF116842">
    <property type="entry name" value="XseB-like"/>
    <property type="match status" value="1"/>
</dbReference>
<dbReference type="PIRSF" id="PIRSF006488">
    <property type="entry name" value="Exonuc_VII_S"/>
    <property type="match status" value="1"/>
</dbReference>
<dbReference type="NCBIfam" id="TIGR01280">
    <property type="entry name" value="xseB"/>
    <property type="match status" value="1"/>
</dbReference>